<dbReference type="EMBL" id="BGZK01000559">
    <property type="protein sequence ID" value="GBP50167.1"/>
    <property type="molecule type" value="Genomic_DNA"/>
</dbReference>
<name>A0A4C1WJ33_EUMVA</name>
<comment type="caution">
    <text evidence="1">The sequence shown here is derived from an EMBL/GenBank/DDBJ whole genome shotgun (WGS) entry which is preliminary data.</text>
</comment>
<protein>
    <submittedName>
        <fullName evidence="1">Uncharacterized protein</fullName>
    </submittedName>
</protein>
<keyword evidence="2" id="KW-1185">Reference proteome</keyword>
<dbReference type="Proteomes" id="UP000299102">
    <property type="component" value="Unassembled WGS sequence"/>
</dbReference>
<sequence length="87" mass="9495">MFRSLACLLPAFSRYIEFAKDFLVCDFISQRKPTIVRSSCRNGAPATGAGTAKSALVVSLEIVQIKNLIHANPRHCARAAFDLVNAD</sequence>
<evidence type="ECO:0000313" key="2">
    <source>
        <dbReference type="Proteomes" id="UP000299102"/>
    </source>
</evidence>
<gene>
    <name evidence="1" type="ORF">EVAR_42848_1</name>
</gene>
<evidence type="ECO:0000313" key="1">
    <source>
        <dbReference type="EMBL" id="GBP50167.1"/>
    </source>
</evidence>
<accession>A0A4C1WJ33</accession>
<proteinExistence type="predicted"/>
<reference evidence="1 2" key="1">
    <citation type="journal article" date="2019" name="Commun. Biol.">
        <title>The bagworm genome reveals a unique fibroin gene that provides high tensile strength.</title>
        <authorList>
            <person name="Kono N."/>
            <person name="Nakamura H."/>
            <person name="Ohtoshi R."/>
            <person name="Tomita M."/>
            <person name="Numata K."/>
            <person name="Arakawa K."/>
        </authorList>
    </citation>
    <scope>NUCLEOTIDE SEQUENCE [LARGE SCALE GENOMIC DNA]</scope>
</reference>
<organism evidence="1 2">
    <name type="scientific">Eumeta variegata</name>
    <name type="common">Bagworm moth</name>
    <name type="synonym">Eumeta japonica</name>
    <dbReference type="NCBI Taxonomy" id="151549"/>
    <lineage>
        <taxon>Eukaryota</taxon>
        <taxon>Metazoa</taxon>
        <taxon>Ecdysozoa</taxon>
        <taxon>Arthropoda</taxon>
        <taxon>Hexapoda</taxon>
        <taxon>Insecta</taxon>
        <taxon>Pterygota</taxon>
        <taxon>Neoptera</taxon>
        <taxon>Endopterygota</taxon>
        <taxon>Lepidoptera</taxon>
        <taxon>Glossata</taxon>
        <taxon>Ditrysia</taxon>
        <taxon>Tineoidea</taxon>
        <taxon>Psychidae</taxon>
        <taxon>Oiketicinae</taxon>
        <taxon>Eumeta</taxon>
    </lineage>
</organism>
<dbReference type="AlphaFoldDB" id="A0A4C1WJ33"/>